<gene>
    <name evidence="2" type="ORF">PIIN_04228</name>
</gene>
<keyword evidence="3" id="KW-1185">Reference proteome</keyword>
<dbReference type="AlphaFoldDB" id="G4TG46"/>
<protein>
    <submittedName>
        <fullName evidence="2">Uncharacterized protein</fullName>
    </submittedName>
</protein>
<proteinExistence type="predicted"/>
<feature type="region of interest" description="Disordered" evidence="1">
    <location>
        <begin position="602"/>
        <end position="628"/>
    </location>
</feature>
<dbReference type="HOGENOM" id="CLU_360195_0_0_1"/>
<evidence type="ECO:0000256" key="1">
    <source>
        <dbReference type="SAM" id="MobiDB-lite"/>
    </source>
</evidence>
<evidence type="ECO:0000313" key="2">
    <source>
        <dbReference type="EMBL" id="CCA70289.1"/>
    </source>
</evidence>
<comment type="caution">
    <text evidence="2">The sequence shown here is derived from an EMBL/GenBank/DDBJ whole genome shotgun (WGS) entry which is preliminary data.</text>
</comment>
<feature type="compositionally biased region" description="Acidic residues" evidence="1">
    <location>
        <begin position="602"/>
        <end position="618"/>
    </location>
</feature>
<evidence type="ECO:0000313" key="3">
    <source>
        <dbReference type="Proteomes" id="UP000007148"/>
    </source>
</evidence>
<reference evidence="2 3" key="1">
    <citation type="journal article" date="2011" name="PLoS Pathog.">
        <title>Endophytic Life Strategies Decoded by Genome and Transcriptome Analyses of the Mutualistic Root Symbiont Piriformospora indica.</title>
        <authorList>
            <person name="Zuccaro A."/>
            <person name="Lahrmann U."/>
            <person name="Guldener U."/>
            <person name="Langen G."/>
            <person name="Pfiffi S."/>
            <person name="Biedenkopf D."/>
            <person name="Wong P."/>
            <person name="Samans B."/>
            <person name="Grimm C."/>
            <person name="Basiewicz M."/>
            <person name="Murat C."/>
            <person name="Martin F."/>
            <person name="Kogel K.H."/>
        </authorList>
    </citation>
    <scope>NUCLEOTIDE SEQUENCE [LARGE SCALE GENOMIC DNA]</scope>
    <source>
        <strain evidence="2 3">DSM 11827</strain>
    </source>
</reference>
<dbReference type="EMBL" id="CAFZ01000078">
    <property type="protein sequence ID" value="CCA70289.1"/>
    <property type="molecule type" value="Genomic_DNA"/>
</dbReference>
<accession>G4TG46</accession>
<sequence length="777" mass="89508">MNTRWPEIGSTIELIKAQDTDLVLAHELMHERGRLEQEFVDSLRKLVEKHKSHSEFGDREYSKVRVTAFEQGGRPTLSPQGSCLMRVEIEARSDLNPDIPERAVIETMVKQPDLPKLRLKDYPGVNELEEWFDKEWRWPWEWKMPLIQPEELEYSLSVQNQRELARKLQEWYETKLQLQIESHHSALEDTKVAMINTMNAIILTTYSDRTSTCSRIYSHALTRASNLVPLNQRASIQARVDLDLGSQAFAPVDYYNWFFDGQTSPLYFGTGTLPLDFFGIEVHFQSQVKQIADHLCRGYHERMSHHLLQVDHYVRSNTLDISSGDITLFEHAQYGPLLPLNSEEFEQLKSASSVSITAKLAKTQLDAGKISRRDLIALLVPDEPVWEPLGSARRKELLELAINKVPRRWLTFRMDSDHIVEAIQKKWDFETDKPSRKRKWCNESHKQPPKITSALEYKYAGGQIVPTVMPASGKGRGMCQISIQTLLDHKPKSPKGKRLATIAVRELTCHRKQYSKDNEPAPSQPKQRIVNGCSSRIHLSSTCYQLLSRHVRVICFQRHVKSAYRVPFDPPRTSSFHSPERLRQPIISSPYSRIPIGLDIDSEDELYDQGSDSEDDGYREEQEGSRTAISFEGNLDPEMLYNIGPEHATIDIPIQSPHLHPEPDFPPSFEPEINQFDDPNTPNSVCDHDEAIDGIVYTTSLPKELDSYRVYVISHPLASLEESRPSYQQTESKPLHWPFETEEDFLQAEIFVNSEMTREKINAQLKLNLEYKASRRK</sequence>
<dbReference type="InParanoid" id="G4TG46"/>
<name>G4TG46_SERID</name>
<organism evidence="2 3">
    <name type="scientific">Serendipita indica (strain DSM 11827)</name>
    <name type="common">Root endophyte fungus</name>
    <name type="synonym">Piriformospora indica</name>
    <dbReference type="NCBI Taxonomy" id="1109443"/>
    <lineage>
        <taxon>Eukaryota</taxon>
        <taxon>Fungi</taxon>
        <taxon>Dikarya</taxon>
        <taxon>Basidiomycota</taxon>
        <taxon>Agaricomycotina</taxon>
        <taxon>Agaricomycetes</taxon>
        <taxon>Sebacinales</taxon>
        <taxon>Serendipitaceae</taxon>
        <taxon>Serendipita</taxon>
    </lineage>
</organism>
<dbReference type="Proteomes" id="UP000007148">
    <property type="component" value="Unassembled WGS sequence"/>
</dbReference>